<evidence type="ECO:0000313" key="3">
    <source>
        <dbReference type="EMBL" id="AEV31349.1"/>
    </source>
</evidence>
<dbReference type="InterPro" id="IPR027783">
    <property type="entry name" value="Bacterial_PH-related"/>
</dbReference>
<reference evidence="3 4" key="1">
    <citation type="journal article" date="2012" name="Stand. Genomic Sci.">
        <title>Genome sequence of the orange-pigmented seawater bacterium Owenweeksia hongkongensis type strain (UST20020801(T)).</title>
        <authorList>
            <person name="Riedel T."/>
            <person name="Held B."/>
            <person name="Nolan M."/>
            <person name="Lucas S."/>
            <person name="Lapidus A."/>
            <person name="Tice H."/>
            <person name="Del Rio T.G."/>
            <person name="Cheng J.F."/>
            <person name="Han C."/>
            <person name="Tapia R."/>
            <person name="Goodwin L.A."/>
            <person name="Pitluck S."/>
            <person name="Liolios K."/>
            <person name="Mavromatis K."/>
            <person name="Pagani I."/>
            <person name="Ivanova N."/>
            <person name="Mikhailova N."/>
            <person name="Pati A."/>
            <person name="Chen A."/>
            <person name="Palaniappan K."/>
            <person name="Rohde M."/>
            <person name="Tindall B.J."/>
            <person name="Detter J.C."/>
            <person name="Goker M."/>
            <person name="Woyke T."/>
            <person name="Bristow J."/>
            <person name="Eisen J.A."/>
            <person name="Markowitz V."/>
            <person name="Hugenholtz P."/>
            <person name="Klenk H.P."/>
            <person name="Kyrpides N.C."/>
        </authorList>
    </citation>
    <scope>NUCLEOTIDE SEQUENCE</scope>
    <source>
        <strain evidence="4">DSM 17368 / JCM 12287 / NRRL B-23963</strain>
    </source>
</reference>
<dbReference type="eggNOG" id="ENOG5033DVB">
    <property type="taxonomic scope" value="Bacteria"/>
</dbReference>
<dbReference type="KEGG" id="oho:Oweho_0328"/>
<evidence type="ECO:0000313" key="4">
    <source>
        <dbReference type="Proteomes" id="UP000005631"/>
    </source>
</evidence>
<dbReference type="Pfam" id="PF10882">
    <property type="entry name" value="bPH_5"/>
    <property type="match status" value="1"/>
</dbReference>
<dbReference type="STRING" id="926562.Oweho_0328"/>
<proteinExistence type="predicted"/>
<protein>
    <recommendedName>
        <fullName evidence="2">Bacterial Pleckstrin homology domain-containing protein</fullName>
    </recommendedName>
</protein>
<feature type="domain" description="Bacterial Pleckstrin homology" evidence="2">
    <location>
        <begin position="63"/>
        <end position="158"/>
    </location>
</feature>
<gene>
    <name evidence="3" type="ordered locus">Oweho_0328</name>
</gene>
<sequence length="169" mass="19162">MHSKATLDKTAKIVTVFVLLLMVVILYPILKGNKEIASIISGFFDLLLFFVIAFCYLYSTKGYNIYNGNLIVERPIGKKILPLENLLGIYDYKKIENGFTIRTFGNGGIFGYFGYFNNDKIGRFKMYSTKGKDFYILDFGKEKIGISPDQPEFIEALKGYVSKPDAPQS</sequence>
<dbReference type="HOGENOM" id="CLU_129907_0_0_10"/>
<dbReference type="AlphaFoldDB" id="G8R826"/>
<dbReference type="EMBL" id="CP003156">
    <property type="protein sequence ID" value="AEV31349.1"/>
    <property type="molecule type" value="Genomic_DNA"/>
</dbReference>
<evidence type="ECO:0000259" key="2">
    <source>
        <dbReference type="Pfam" id="PF10882"/>
    </source>
</evidence>
<dbReference type="RefSeq" id="WP_014200710.1">
    <property type="nucleotide sequence ID" value="NC_016599.1"/>
</dbReference>
<keyword evidence="4" id="KW-1185">Reference proteome</keyword>
<organism evidence="3 4">
    <name type="scientific">Owenweeksia hongkongensis (strain DSM 17368 / CIP 108786 / JCM 12287 / NRRL B-23963 / UST20020801)</name>
    <dbReference type="NCBI Taxonomy" id="926562"/>
    <lineage>
        <taxon>Bacteria</taxon>
        <taxon>Pseudomonadati</taxon>
        <taxon>Bacteroidota</taxon>
        <taxon>Flavobacteriia</taxon>
        <taxon>Flavobacteriales</taxon>
        <taxon>Owenweeksiaceae</taxon>
        <taxon>Owenweeksia</taxon>
    </lineage>
</organism>
<feature type="transmembrane region" description="Helical" evidence="1">
    <location>
        <begin position="12"/>
        <end position="30"/>
    </location>
</feature>
<name>G8R826_OWEHD</name>
<keyword evidence="1" id="KW-1133">Transmembrane helix</keyword>
<keyword evidence="1" id="KW-0812">Transmembrane</keyword>
<feature type="transmembrane region" description="Helical" evidence="1">
    <location>
        <begin position="36"/>
        <end position="58"/>
    </location>
</feature>
<accession>G8R826</accession>
<keyword evidence="1" id="KW-0472">Membrane</keyword>
<evidence type="ECO:0000256" key="1">
    <source>
        <dbReference type="SAM" id="Phobius"/>
    </source>
</evidence>
<dbReference type="Proteomes" id="UP000005631">
    <property type="component" value="Chromosome"/>
</dbReference>